<comment type="caution">
    <text evidence="1">The sequence shown here is derived from an EMBL/GenBank/DDBJ whole genome shotgun (WGS) entry which is preliminary data.</text>
</comment>
<proteinExistence type="predicted"/>
<dbReference type="AlphaFoldDB" id="A0A314Z6S8"/>
<accession>A0A314Z6S8</accession>
<organism evidence="1 2">
    <name type="scientific">Prunus yedoensis var. nudiflora</name>
    <dbReference type="NCBI Taxonomy" id="2094558"/>
    <lineage>
        <taxon>Eukaryota</taxon>
        <taxon>Viridiplantae</taxon>
        <taxon>Streptophyta</taxon>
        <taxon>Embryophyta</taxon>
        <taxon>Tracheophyta</taxon>
        <taxon>Spermatophyta</taxon>
        <taxon>Magnoliopsida</taxon>
        <taxon>eudicotyledons</taxon>
        <taxon>Gunneridae</taxon>
        <taxon>Pentapetalae</taxon>
        <taxon>rosids</taxon>
        <taxon>fabids</taxon>
        <taxon>Rosales</taxon>
        <taxon>Rosaceae</taxon>
        <taxon>Amygdaloideae</taxon>
        <taxon>Amygdaleae</taxon>
        <taxon>Prunus</taxon>
    </lineage>
</organism>
<reference evidence="1 2" key="1">
    <citation type="submission" date="2018-02" db="EMBL/GenBank/DDBJ databases">
        <title>Draft genome of wild Prunus yedoensis var. nudiflora.</title>
        <authorList>
            <person name="Baek S."/>
            <person name="Kim J.-H."/>
            <person name="Choi K."/>
            <person name="Kim G.-B."/>
            <person name="Cho A."/>
            <person name="Jang H."/>
            <person name="Shin C.-H."/>
            <person name="Yu H.-J."/>
            <person name="Mun J.-H."/>
        </authorList>
    </citation>
    <scope>NUCLEOTIDE SEQUENCE [LARGE SCALE GENOMIC DNA]</scope>
    <source>
        <strain evidence="2">cv. Jeju island</strain>
        <tissue evidence="1">Leaf</tissue>
    </source>
</reference>
<protein>
    <submittedName>
        <fullName evidence="1">Uncharacterized protein</fullName>
    </submittedName>
</protein>
<name>A0A314Z6S8_PRUYE</name>
<evidence type="ECO:0000313" key="2">
    <source>
        <dbReference type="Proteomes" id="UP000250321"/>
    </source>
</evidence>
<dbReference type="STRING" id="2094558.A0A314Z6S8"/>
<evidence type="ECO:0000313" key="1">
    <source>
        <dbReference type="EMBL" id="PQQ17212.1"/>
    </source>
</evidence>
<dbReference type="Proteomes" id="UP000250321">
    <property type="component" value="Unassembled WGS sequence"/>
</dbReference>
<sequence>MGRWFGLSGETRRPLHSFAAHVEHAAVTILNRWKVAIENRQGKQLQSPKFMNYLVINWFVVYYEKYCQWVSYQWAAEEPLGHTAAIITDVLENAETNHVVSAVQKQALV</sequence>
<keyword evidence="2" id="KW-1185">Reference proteome</keyword>
<dbReference type="EMBL" id="PJQY01000161">
    <property type="protein sequence ID" value="PQQ17212.1"/>
    <property type="molecule type" value="Genomic_DNA"/>
</dbReference>
<gene>
    <name evidence="1" type="ORF">Pyn_20850</name>
</gene>